<feature type="region of interest" description="Disordered" evidence="5">
    <location>
        <begin position="556"/>
        <end position="604"/>
    </location>
</feature>
<keyword evidence="3" id="KW-0998">Cell outer membrane</keyword>
<keyword evidence="2 4" id="KW-0472">Membrane</keyword>
<dbReference type="PANTHER" id="PTHR30329">
    <property type="entry name" value="STATOR ELEMENT OF FLAGELLAR MOTOR COMPLEX"/>
    <property type="match status" value="1"/>
</dbReference>
<evidence type="ECO:0000313" key="10">
    <source>
        <dbReference type="Proteomes" id="UP000254618"/>
    </source>
</evidence>
<accession>A0A378QUX7</accession>
<dbReference type="EMBL" id="MXAP01000152">
    <property type="protein sequence ID" value="OPH33941.1"/>
    <property type="molecule type" value="Genomic_DNA"/>
</dbReference>
<dbReference type="RefSeq" id="WP_079326644.1">
    <property type="nucleotide sequence ID" value="NZ_MXAP01000152.1"/>
</dbReference>
<dbReference type="EMBL" id="UGQF01000001">
    <property type="protein sequence ID" value="STZ04719.1"/>
    <property type="molecule type" value="Genomic_DNA"/>
</dbReference>
<dbReference type="Pfam" id="PF00691">
    <property type="entry name" value="OmpA"/>
    <property type="match status" value="1"/>
</dbReference>
<dbReference type="Proteomes" id="UP000190777">
    <property type="component" value="Unassembled WGS sequence"/>
</dbReference>
<evidence type="ECO:0000256" key="3">
    <source>
        <dbReference type="ARBA" id="ARBA00023237"/>
    </source>
</evidence>
<dbReference type="SUPFAM" id="SSF103088">
    <property type="entry name" value="OmpA-like"/>
    <property type="match status" value="1"/>
</dbReference>
<evidence type="ECO:0000256" key="1">
    <source>
        <dbReference type="ARBA" id="ARBA00004442"/>
    </source>
</evidence>
<gene>
    <name evidence="8" type="primary">arfA_1</name>
    <name evidence="7" type="ORF">B5J93_12340</name>
    <name evidence="8" type="ORF">NCTC11012_03008</name>
</gene>
<feature type="domain" description="OmpA-like" evidence="6">
    <location>
        <begin position="433"/>
        <end position="550"/>
    </location>
</feature>
<dbReference type="PRINTS" id="PR01021">
    <property type="entry name" value="OMPADOMAIN"/>
</dbReference>
<dbReference type="PANTHER" id="PTHR30329:SF21">
    <property type="entry name" value="LIPOPROTEIN YIAD-RELATED"/>
    <property type="match status" value="1"/>
</dbReference>
<dbReference type="InterPro" id="IPR050330">
    <property type="entry name" value="Bact_OuterMem_StrucFunc"/>
</dbReference>
<reference evidence="7 9" key="1">
    <citation type="submission" date="2017-03" db="EMBL/GenBank/DDBJ databases">
        <title>Draft genome sequence of Moraxella equi CCUG 4950T type strain.</title>
        <authorList>
            <person name="Salva-Serra F."/>
            <person name="Engstrom-Jakobsson H."/>
            <person name="Thorell K."/>
            <person name="Jaen-Luchoro D."/>
            <person name="Gonzales-Siles L."/>
            <person name="Karlsson R."/>
            <person name="Yazdan S."/>
            <person name="Boulund F."/>
            <person name="Johnning A."/>
            <person name="Engstrand L."/>
            <person name="Kristiansson E."/>
            <person name="Moore E."/>
        </authorList>
    </citation>
    <scope>NUCLEOTIDE SEQUENCE [LARGE SCALE GENOMIC DNA]</scope>
    <source>
        <strain evidence="7 9">CCUG 4950</strain>
    </source>
</reference>
<dbReference type="AlphaFoldDB" id="A0A378QUX7"/>
<evidence type="ECO:0000256" key="5">
    <source>
        <dbReference type="SAM" id="MobiDB-lite"/>
    </source>
</evidence>
<dbReference type="PRINTS" id="PR01023">
    <property type="entry name" value="NAFLGMOTY"/>
</dbReference>
<evidence type="ECO:0000313" key="9">
    <source>
        <dbReference type="Proteomes" id="UP000190777"/>
    </source>
</evidence>
<dbReference type="CDD" id="cd07185">
    <property type="entry name" value="OmpA_C-like"/>
    <property type="match status" value="1"/>
</dbReference>
<evidence type="ECO:0000313" key="7">
    <source>
        <dbReference type="EMBL" id="OPH33941.1"/>
    </source>
</evidence>
<reference evidence="8 10" key="2">
    <citation type="submission" date="2018-06" db="EMBL/GenBank/DDBJ databases">
        <authorList>
            <consortium name="Pathogen Informatics"/>
            <person name="Doyle S."/>
        </authorList>
    </citation>
    <scope>NUCLEOTIDE SEQUENCE [LARGE SCALE GENOMIC DNA]</scope>
    <source>
        <strain evidence="8 10">NCTC11012</strain>
    </source>
</reference>
<dbReference type="InterPro" id="IPR006665">
    <property type="entry name" value="OmpA-like"/>
</dbReference>
<dbReference type="InterPro" id="IPR036737">
    <property type="entry name" value="OmpA-like_sf"/>
</dbReference>
<dbReference type="GO" id="GO:0009279">
    <property type="term" value="C:cell outer membrane"/>
    <property type="evidence" value="ECO:0007669"/>
    <property type="project" value="UniProtKB-SubCell"/>
</dbReference>
<sequence>MNLIDHLHSTVTPQVLPLVADHTGDEDAKRGVLSSFFGIFGARLSDSDTLARVQSLSFDNIKDGNYVLDAVLQDDKGDSQVSALNGELAKEHNIPEKTVGLLTTAAAPLVFEEFKSLAGTGSVSAFLQDKIHDLAAYLPDWAEKLLPLGLLAGAVGLAGSAVSGLGKGIGGLADKVGDTATSLGQGVVNTADKAADTVSGAVSGVTGAITGSDKEPRATHVNGQVEPIKKEEGSFMKTLLPIIGLVIFAGLAWLLLRSCQEKPTPVAAPATPPAETAPASGAVAGLAPATLSFATDETGQTIYSCRGEAGSEGVFANIRTALSGVFGVADDKCQLNVSSNVADSLPAGEHLEGIFKLMKGVPNSSVSISDKTIRFNATNADDITKLIDGTKVLVPADFVVEAEPQLDVASAVSNSISTAKNAISGLTDTATADDLVRALNLQIINFATASSEIPAENKEILDLAATKLANLPDAKLKITGHTDSQGDHASNKTLSEQRAKAVHDYLVSKGVPDERLEVFGASFDHPVATNATEQGRFQNRRIEFTLIQDGEQITAVGNAPTSPATVVKEAQQASTDATTKTTAETAEPTADTAPESVDAPAENK</sequence>
<organism evidence="8 10">
    <name type="scientific">Moraxella equi</name>
    <dbReference type="NCBI Taxonomy" id="60442"/>
    <lineage>
        <taxon>Bacteria</taxon>
        <taxon>Pseudomonadati</taxon>
        <taxon>Pseudomonadota</taxon>
        <taxon>Gammaproteobacteria</taxon>
        <taxon>Moraxellales</taxon>
        <taxon>Moraxellaceae</taxon>
        <taxon>Moraxella</taxon>
    </lineage>
</organism>
<dbReference type="Gene3D" id="3.30.1330.60">
    <property type="entry name" value="OmpA-like domain"/>
    <property type="match status" value="1"/>
</dbReference>
<evidence type="ECO:0000256" key="4">
    <source>
        <dbReference type="PROSITE-ProRule" id="PRU00473"/>
    </source>
</evidence>
<dbReference type="Proteomes" id="UP000254618">
    <property type="component" value="Unassembled WGS sequence"/>
</dbReference>
<dbReference type="PROSITE" id="PS51123">
    <property type="entry name" value="OMPA_2"/>
    <property type="match status" value="1"/>
</dbReference>
<evidence type="ECO:0000256" key="2">
    <source>
        <dbReference type="ARBA" id="ARBA00023136"/>
    </source>
</evidence>
<feature type="compositionally biased region" description="Low complexity" evidence="5">
    <location>
        <begin position="570"/>
        <end position="596"/>
    </location>
</feature>
<keyword evidence="9" id="KW-1185">Reference proteome</keyword>
<protein>
    <submittedName>
        <fullName evidence="8">Outer membrane protein ArfA</fullName>
    </submittedName>
</protein>
<dbReference type="InterPro" id="IPR006664">
    <property type="entry name" value="OMP_bac"/>
</dbReference>
<evidence type="ECO:0000313" key="8">
    <source>
        <dbReference type="EMBL" id="STZ04719.1"/>
    </source>
</evidence>
<proteinExistence type="predicted"/>
<evidence type="ECO:0000259" key="6">
    <source>
        <dbReference type="PROSITE" id="PS51123"/>
    </source>
</evidence>
<name>A0A378QUX7_9GAMM</name>
<comment type="subcellular location">
    <subcellularLocation>
        <location evidence="1">Cell outer membrane</location>
    </subcellularLocation>
</comment>